<accession>A0AAT9PFQ0</accession>
<protein>
    <recommendedName>
        <fullName evidence="3">Fimbrial biogenesis outer membrane usher protein</fullName>
    </recommendedName>
</protein>
<name>A0AAT9PFQ0_9GAMM</name>
<sequence length="1006" mass="111749">MITKPTTLRLMILASLPGLWGTYGIAGAAINIPHHTNAEPMTTAAEATGQEIKSNPQNLSLTPSLVGIYVNDQEVDTIEVLVNSDAQALPTQTGDSGEKQNNHHYYLSLADLTRLTGIQLTANGSVGSNSNTGYQVSTPIGDTQLTANTLTQYQSQDYIALSTLKKLGITADYMPADLAVRLNMGWQPKKEGVALAASETLSKSEQQAVDYRPGTLGLLGLSFNSSLSVSENPLTSQQSSTNRQMYADIGAFGYAFGGVWGARALGVDSDSDSIGRWDNTERWDDEQRIRSERFSQTALDGFTYLPSEWDDWQIDNLYWAKSGQQLATRIGVSQPNSLGQGAQTSGSEFTGALIAYSNRDIERHLAFFDDTSSSLLQNTSQDYQHITGIGEPGGVAELRIDGRALAQVQIGLDGRYEFLNLDVSQLTLADTLVEIAIFAYPLARQPLEVRPIFLGKRRTNTATDELLIEAGIGRSGNLFNSDSNDNHDTAAHVYAEYGISNRLAVRAGANTNLQNDTKNSDELSWHTGVNYSPSVYTNADLSYAHTPTQELWQAQLQYQRDKLWANYQYNYREFEGIGRGNSGSNTDVLRDKRHQLLLNYRPNDKTIIGLNQYYDDLDQPLSGWDKYHAYASIYHQFSQALNADVNWDTRGDRYNYRVNWQDINLNRRPNNNSSTRNRVGLSGTNDSDTLSLRHYLNDRISLGQSVSRHHEHSEPLYQGDISYRFYKGGADPNLASRFSGFDNLVSVGYSLYDNKVGWQADWQLTHHNSINFSLGYKHRYVDAIATENLDGLITTDGFIIDNALPAWRQNNYLYAKLSFDMFKPPKQGLKMGNFPRQNLGSVVVDVAHPAEPAIHSDSMSFTLDNQKVVANLLGSKDNHSQYLISNIKAGDYTLKMDAEELPLEYSTQELPTPRIRVSNYAPTSVPIQLHKTYGVSGQLADAKTGVEIGIYQNGEQVQSVRSGSYGYFQAFGLAEGHYTLQADGYQAYPFDITNDFVMQLILQPAD</sequence>
<dbReference type="Proteomes" id="UP000829560">
    <property type="component" value="Chromosome"/>
</dbReference>
<reference evidence="1" key="1">
    <citation type="submission" date="2024-03" db="EMBL/GenBank/DDBJ databases">
        <title>Psychrobacter raelis sp. nov. isolated from a dog with peritonitis.</title>
        <authorList>
            <person name="Schiavone A."/>
            <person name="Manzulli V."/>
            <person name="Camarda A."/>
            <person name="Cafiero M.A."/>
            <person name="Vasco I."/>
            <person name="Marino L."/>
            <person name="Pennuzzi G."/>
            <person name="Serrecchia L."/>
            <person name="Galante D."/>
            <person name="Pugliese N."/>
        </authorList>
    </citation>
    <scope>NUCLEOTIDE SEQUENCE</scope>
    <source>
        <strain evidence="1">PraFG1</strain>
    </source>
</reference>
<evidence type="ECO:0008006" key="3">
    <source>
        <dbReference type="Google" id="ProtNLM"/>
    </source>
</evidence>
<dbReference type="EMBL" id="CP093310">
    <property type="protein sequence ID" value="UNK05870.2"/>
    <property type="molecule type" value="Genomic_DNA"/>
</dbReference>
<dbReference type="AlphaFoldDB" id="A0AAT9PFQ0"/>
<organism evidence="1 2">
    <name type="scientific">Psychrobacter raelei</name>
    <dbReference type="NCBI Taxonomy" id="2565531"/>
    <lineage>
        <taxon>Bacteria</taxon>
        <taxon>Pseudomonadati</taxon>
        <taxon>Pseudomonadota</taxon>
        <taxon>Gammaproteobacteria</taxon>
        <taxon>Moraxellales</taxon>
        <taxon>Moraxellaceae</taxon>
        <taxon>Psychrobacter</taxon>
    </lineage>
</organism>
<gene>
    <name evidence="1" type="ORF">MN210_03575</name>
</gene>
<keyword evidence="2" id="KW-1185">Reference proteome</keyword>
<evidence type="ECO:0000313" key="2">
    <source>
        <dbReference type="Proteomes" id="UP000829560"/>
    </source>
</evidence>
<evidence type="ECO:0000313" key="1">
    <source>
        <dbReference type="EMBL" id="UNK05870.2"/>
    </source>
</evidence>
<dbReference type="RefSeq" id="WP_338412521.1">
    <property type="nucleotide sequence ID" value="NZ_CP093310.2"/>
</dbReference>
<dbReference type="KEGG" id="prae:MN210_03575"/>
<proteinExistence type="predicted"/>